<dbReference type="InterPro" id="IPR050505">
    <property type="entry name" value="WDR55/POC1"/>
</dbReference>
<dbReference type="InterPro" id="IPR036322">
    <property type="entry name" value="WD40_repeat_dom_sf"/>
</dbReference>
<evidence type="ECO:0000313" key="6">
    <source>
        <dbReference type="WBParaSite" id="SMUV_0000943301-mRNA-1"/>
    </source>
</evidence>
<dbReference type="PROSITE" id="PS50294">
    <property type="entry name" value="WD_REPEATS_REGION"/>
    <property type="match status" value="1"/>
</dbReference>
<dbReference type="WBParaSite" id="SMUV_0000943301-mRNA-1">
    <property type="protein sequence ID" value="SMUV_0000943301-mRNA-1"/>
    <property type="gene ID" value="SMUV_0000943301"/>
</dbReference>
<dbReference type="Proteomes" id="UP000046393">
    <property type="component" value="Unplaced"/>
</dbReference>
<dbReference type="AlphaFoldDB" id="A0A0N5AWW9"/>
<evidence type="ECO:0000313" key="5">
    <source>
        <dbReference type="Proteomes" id="UP000046393"/>
    </source>
</evidence>
<name>A0A0N5AWW9_9BILA</name>
<sequence>MTVLTEASTNYFQNIIKVQKAHNREIRKVSFIKDPHSQNVLMVTCSHDSLKIWSVTGDTHDTMSLAEIQEVKGWRNGVQDFDITNDGKLAATVGVDSVLHQTTFMDDTRHTVDKTEKFDIGFMEIWFICIIPNQIVYATTSYSGSLVILDTTGKVIKTAPFNGVKQISALDCSPDGKSIAVANNEGIVTIVDSENLSSRFNFEAHALKVRAVSFSPDSKRILTGSDDKTVKLYEILNTKAEAVSTFCGHRNVVTAVQFDHSLDGQRFASCSNDSCVIIWSAQSAKPLHIFKDLHEGVISSICFSFDNQFLASVGEDRTICVSQVDNGSRKMEEKFEESARESELQSQMHDGSNDNIHQYPSDLFVSEHKEEKEVKNVEDELLGKAGKDVDAVSDEEKQS</sequence>
<evidence type="ECO:0000256" key="4">
    <source>
        <dbReference type="SAM" id="MobiDB-lite"/>
    </source>
</evidence>
<dbReference type="STRING" id="451379.A0A0N5AWW9"/>
<feature type="region of interest" description="Disordered" evidence="4">
    <location>
        <begin position="339"/>
        <end position="359"/>
    </location>
</feature>
<protein>
    <submittedName>
        <fullName evidence="6">WD_REPEATS_REGION domain-containing protein</fullName>
    </submittedName>
</protein>
<dbReference type="Pfam" id="PF00400">
    <property type="entry name" value="WD40"/>
    <property type="match status" value="3"/>
</dbReference>
<keyword evidence="2" id="KW-0677">Repeat</keyword>
<evidence type="ECO:0000256" key="2">
    <source>
        <dbReference type="ARBA" id="ARBA00022737"/>
    </source>
</evidence>
<evidence type="ECO:0000256" key="1">
    <source>
        <dbReference type="ARBA" id="ARBA00022574"/>
    </source>
</evidence>
<proteinExistence type="predicted"/>
<feature type="repeat" description="WD" evidence="3">
    <location>
        <begin position="202"/>
        <end position="243"/>
    </location>
</feature>
<dbReference type="Gene3D" id="2.130.10.10">
    <property type="entry name" value="YVTN repeat-like/Quinoprotein amine dehydrogenase"/>
    <property type="match status" value="3"/>
</dbReference>
<dbReference type="PANTHER" id="PTHR44019:SF8">
    <property type="entry name" value="POC1 CENTRIOLAR PROTEIN HOMOLOG"/>
    <property type="match status" value="1"/>
</dbReference>
<keyword evidence="5" id="KW-1185">Reference proteome</keyword>
<keyword evidence="1 3" id="KW-0853">WD repeat</keyword>
<organism evidence="5 6">
    <name type="scientific">Syphacia muris</name>
    <dbReference type="NCBI Taxonomy" id="451379"/>
    <lineage>
        <taxon>Eukaryota</taxon>
        <taxon>Metazoa</taxon>
        <taxon>Ecdysozoa</taxon>
        <taxon>Nematoda</taxon>
        <taxon>Chromadorea</taxon>
        <taxon>Rhabditida</taxon>
        <taxon>Spirurina</taxon>
        <taxon>Oxyuridomorpha</taxon>
        <taxon>Oxyuroidea</taxon>
        <taxon>Oxyuridae</taxon>
        <taxon>Syphacia</taxon>
    </lineage>
</organism>
<feature type="compositionally biased region" description="Polar residues" evidence="4">
    <location>
        <begin position="344"/>
        <end position="358"/>
    </location>
</feature>
<dbReference type="InterPro" id="IPR001680">
    <property type="entry name" value="WD40_rpt"/>
</dbReference>
<feature type="region of interest" description="Disordered" evidence="4">
    <location>
        <begin position="376"/>
        <end position="399"/>
    </location>
</feature>
<dbReference type="PANTHER" id="PTHR44019">
    <property type="entry name" value="WD REPEAT-CONTAINING PROTEIN 55"/>
    <property type="match status" value="1"/>
</dbReference>
<dbReference type="InterPro" id="IPR015943">
    <property type="entry name" value="WD40/YVTN_repeat-like_dom_sf"/>
</dbReference>
<accession>A0A0N5AWW9</accession>
<dbReference type="SUPFAM" id="SSF50978">
    <property type="entry name" value="WD40 repeat-like"/>
    <property type="match status" value="1"/>
</dbReference>
<dbReference type="SMART" id="SM00320">
    <property type="entry name" value="WD40"/>
    <property type="match status" value="6"/>
</dbReference>
<dbReference type="PROSITE" id="PS50082">
    <property type="entry name" value="WD_REPEATS_2"/>
    <property type="match status" value="2"/>
</dbReference>
<reference evidence="6" key="1">
    <citation type="submission" date="2017-02" db="UniProtKB">
        <authorList>
            <consortium name="WormBaseParasite"/>
        </authorList>
    </citation>
    <scope>IDENTIFICATION</scope>
</reference>
<evidence type="ECO:0000256" key="3">
    <source>
        <dbReference type="PROSITE-ProRule" id="PRU00221"/>
    </source>
</evidence>
<feature type="repeat" description="WD" evidence="3">
    <location>
        <begin position="246"/>
        <end position="289"/>
    </location>
</feature>